<dbReference type="SUPFAM" id="SSF53448">
    <property type="entry name" value="Nucleotide-diphospho-sugar transferases"/>
    <property type="match status" value="1"/>
</dbReference>
<protein>
    <submittedName>
        <fullName evidence="2">Glycosyltransferase</fullName>
    </submittedName>
</protein>
<dbReference type="EMBL" id="JACEFB010000001">
    <property type="protein sequence ID" value="MBA2224985.1"/>
    <property type="molecule type" value="Genomic_DNA"/>
</dbReference>
<dbReference type="PANTHER" id="PTHR43685:SF2">
    <property type="entry name" value="GLYCOSYLTRANSFERASE 2-LIKE DOMAIN-CONTAINING PROTEIN"/>
    <property type="match status" value="1"/>
</dbReference>
<feature type="domain" description="Glycosyltransferase 2-like" evidence="1">
    <location>
        <begin position="9"/>
        <end position="130"/>
    </location>
</feature>
<sequence>MPQCHPLVSVVMATRNYGQYLAEAVESVRAQTYPHWELWIIDDGSTDETFAVAERWREDARIHYVYAERLGQARAKNLGIRLSRGQWVAFLDADDRWEADKLRRQLALAAEYPQAGVIYSRRRLMDAQGREIASPSAERELPSGWILEELVVQNWVCFSSAMVRREVLSHVGMFDERLELAIDYDLWLRVGMHYAFYAVPEALVWYRTGHANLSRRVVERGETALAILSRAVEQYGLGEKVSARSLQEAAASTCRTLGYVLRQSSAREAARWYWRAWQQGGHWWLTCRGLLACLHQALRRGIQKAFHSLTSMRQ</sequence>
<dbReference type="Pfam" id="PF00535">
    <property type="entry name" value="Glycos_transf_2"/>
    <property type="match status" value="1"/>
</dbReference>
<evidence type="ECO:0000313" key="2">
    <source>
        <dbReference type="EMBL" id="MBA2224985.1"/>
    </source>
</evidence>
<dbReference type="GO" id="GO:0016740">
    <property type="term" value="F:transferase activity"/>
    <property type="evidence" value="ECO:0007669"/>
    <property type="project" value="UniProtKB-KW"/>
</dbReference>
<dbReference type="InterPro" id="IPR050834">
    <property type="entry name" value="Glycosyltransf_2"/>
</dbReference>
<accession>A0A7V8VBI1</accession>
<dbReference type="PANTHER" id="PTHR43685">
    <property type="entry name" value="GLYCOSYLTRANSFERASE"/>
    <property type="match status" value="1"/>
</dbReference>
<dbReference type="InterPro" id="IPR029044">
    <property type="entry name" value="Nucleotide-diphossugar_trans"/>
</dbReference>
<dbReference type="InterPro" id="IPR001173">
    <property type="entry name" value="Glyco_trans_2-like"/>
</dbReference>
<organism evidence="2 3">
    <name type="scientific">Thermogemmata fonticola</name>
    <dbReference type="NCBI Taxonomy" id="2755323"/>
    <lineage>
        <taxon>Bacteria</taxon>
        <taxon>Pseudomonadati</taxon>
        <taxon>Planctomycetota</taxon>
        <taxon>Planctomycetia</taxon>
        <taxon>Gemmatales</taxon>
        <taxon>Gemmataceae</taxon>
        <taxon>Thermogemmata</taxon>
    </lineage>
</organism>
<dbReference type="Gene3D" id="3.90.550.10">
    <property type="entry name" value="Spore Coat Polysaccharide Biosynthesis Protein SpsA, Chain A"/>
    <property type="match status" value="1"/>
</dbReference>
<dbReference type="RefSeq" id="WP_194536393.1">
    <property type="nucleotide sequence ID" value="NZ_JACEFB010000001.1"/>
</dbReference>
<evidence type="ECO:0000313" key="3">
    <source>
        <dbReference type="Proteomes" id="UP000542342"/>
    </source>
</evidence>
<proteinExistence type="predicted"/>
<dbReference type="AlphaFoldDB" id="A0A7V8VBI1"/>
<reference evidence="2 3" key="1">
    <citation type="submission" date="2020-07" db="EMBL/GenBank/DDBJ databases">
        <title>Thermogemmata thermophila gen. nov., sp. nov., a novel moderate thermophilic planctomycete from a Kamchatka hot spring.</title>
        <authorList>
            <person name="Elcheninov A.G."/>
            <person name="Podosokorskaya O.A."/>
            <person name="Kovaleva O.L."/>
            <person name="Novikov A."/>
            <person name="Bonch-Osmolovskaya E.A."/>
            <person name="Toshchakov S.V."/>
            <person name="Kublanov I.V."/>
        </authorList>
    </citation>
    <scope>NUCLEOTIDE SEQUENCE [LARGE SCALE GENOMIC DNA]</scope>
    <source>
        <strain evidence="2 3">2918</strain>
    </source>
</reference>
<gene>
    <name evidence="2" type="ORF">H0921_02285</name>
</gene>
<dbReference type="Proteomes" id="UP000542342">
    <property type="component" value="Unassembled WGS sequence"/>
</dbReference>
<keyword evidence="3" id="KW-1185">Reference proteome</keyword>
<name>A0A7V8VBI1_9BACT</name>
<keyword evidence="2" id="KW-0808">Transferase</keyword>
<evidence type="ECO:0000259" key="1">
    <source>
        <dbReference type="Pfam" id="PF00535"/>
    </source>
</evidence>
<comment type="caution">
    <text evidence="2">The sequence shown here is derived from an EMBL/GenBank/DDBJ whole genome shotgun (WGS) entry which is preliminary data.</text>
</comment>